<dbReference type="AlphaFoldDB" id="A0A6J8C873"/>
<name>A0A6J8C873_MYTCO</name>
<evidence type="ECO:0008006" key="5">
    <source>
        <dbReference type="Google" id="ProtNLM"/>
    </source>
</evidence>
<gene>
    <name evidence="3" type="ORF">MCOR_26644</name>
</gene>
<reference evidence="3 4" key="1">
    <citation type="submission" date="2020-06" db="EMBL/GenBank/DDBJ databases">
        <authorList>
            <person name="Li R."/>
            <person name="Bekaert M."/>
        </authorList>
    </citation>
    <scope>NUCLEOTIDE SEQUENCE [LARGE SCALE GENOMIC DNA]</scope>
    <source>
        <strain evidence="4">wild</strain>
    </source>
</reference>
<evidence type="ECO:0000256" key="2">
    <source>
        <dbReference type="SAM" id="Phobius"/>
    </source>
</evidence>
<keyword evidence="2" id="KW-0472">Membrane</keyword>
<keyword evidence="2" id="KW-0812">Transmembrane</keyword>
<dbReference type="OrthoDB" id="6146495at2759"/>
<dbReference type="EMBL" id="CACVKT020004808">
    <property type="protein sequence ID" value="CAC5391646.1"/>
    <property type="molecule type" value="Genomic_DNA"/>
</dbReference>
<proteinExistence type="predicted"/>
<accession>A0A6J8C873</accession>
<evidence type="ECO:0000313" key="4">
    <source>
        <dbReference type="Proteomes" id="UP000507470"/>
    </source>
</evidence>
<sequence>MFYCSQTTESVVYHNRIGLGSPCNVTNQCKDGNTTCMRNCKCKDAFYADTTCKPQVSALNNACDSTDPASDQCAVAAAECRIEGTAKCLCKATHYVNSAACTIRIKPNIACTAAGQCVTHATCDTTDTNTCVCVMQIILHHQLSILPCVSDSLLKITVRPMQAVQQILRTQNAKAAFATVAQHITSKTIRIYPNKSCGSSTSNNDSCVANAYCNSTFCVCGVGNKATATSSLEVNVEQTNTNDVKLELKSLTELFKTNQKTLSDLNEKTIEIIEQQEEIDEDIKEVDRYELEIQIAITKIKKYSQRIGQYSEEIGKLEVTDQQKIVAREQLRLFLDTTGTIRCGCNSAMTMAVVEISAMIMCFMLAYLGGLK</sequence>
<keyword evidence="1" id="KW-0175">Coiled coil</keyword>
<feature type="transmembrane region" description="Helical" evidence="2">
    <location>
        <begin position="348"/>
        <end position="368"/>
    </location>
</feature>
<dbReference type="Proteomes" id="UP000507470">
    <property type="component" value="Unassembled WGS sequence"/>
</dbReference>
<organism evidence="3 4">
    <name type="scientific">Mytilus coruscus</name>
    <name type="common">Sea mussel</name>
    <dbReference type="NCBI Taxonomy" id="42192"/>
    <lineage>
        <taxon>Eukaryota</taxon>
        <taxon>Metazoa</taxon>
        <taxon>Spiralia</taxon>
        <taxon>Lophotrochozoa</taxon>
        <taxon>Mollusca</taxon>
        <taxon>Bivalvia</taxon>
        <taxon>Autobranchia</taxon>
        <taxon>Pteriomorphia</taxon>
        <taxon>Mytilida</taxon>
        <taxon>Mytiloidea</taxon>
        <taxon>Mytilidae</taxon>
        <taxon>Mytilinae</taxon>
        <taxon>Mytilus</taxon>
    </lineage>
</organism>
<protein>
    <recommendedName>
        <fullName evidence="5">EB domain-containing protein</fullName>
    </recommendedName>
</protein>
<evidence type="ECO:0000256" key="1">
    <source>
        <dbReference type="SAM" id="Coils"/>
    </source>
</evidence>
<keyword evidence="4" id="KW-1185">Reference proteome</keyword>
<evidence type="ECO:0000313" key="3">
    <source>
        <dbReference type="EMBL" id="CAC5391646.1"/>
    </source>
</evidence>
<keyword evidence="2" id="KW-1133">Transmembrane helix</keyword>
<feature type="coiled-coil region" evidence="1">
    <location>
        <begin position="265"/>
        <end position="320"/>
    </location>
</feature>